<dbReference type="PROSITE" id="PS50293">
    <property type="entry name" value="TPR_REGION"/>
    <property type="match status" value="1"/>
</dbReference>
<dbReference type="Pfam" id="PF13181">
    <property type="entry name" value="TPR_8"/>
    <property type="match status" value="1"/>
</dbReference>
<reference evidence="8 9" key="1">
    <citation type="submission" date="2024-04" db="EMBL/GenBank/DDBJ databases">
        <authorList>
            <consortium name="Genoscope - CEA"/>
            <person name="William W."/>
        </authorList>
    </citation>
    <scope>NUCLEOTIDE SEQUENCE [LARGE SCALE GENOMIC DNA]</scope>
</reference>
<dbReference type="EMBL" id="CAXITT010000386">
    <property type="protein sequence ID" value="CAL1540531.1"/>
    <property type="molecule type" value="Genomic_DNA"/>
</dbReference>
<dbReference type="SMART" id="SM00028">
    <property type="entry name" value="TPR"/>
    <property type="match status" value="3"/>
</dbReference>
<feature type="compositionally biased region" description="Low complexity" evidence="5">
    <location>
        <begin position="106"/>
        <end position="116"/>
    </location>
</feature>
<dbReference type="PANTHER" id="PTHR46512">
    <property type="entry name" value="PEPTIDYLPROLYL ISOMERASE"/>
    <property type="match status" value="1"/>
</dbReference>
<accession>A0AAV2I3A2</accession>
<dbReference type="Gene3D" id="3.10.50.40">
    <property type="match status" value="1"/>
</dbReference>
<dbReference type="InterPro" id="IPR019734">
    <property type="entry name" value="TPR_rpt"/>
</dbReference>
<comment type="catalytic activity">
    <reaction evidence="3">
        <text>[protein]-peptidylproline (omega=180) = [protein]-peptidylproline (omega=0)</text>
        <dbReference type="Rhea" id="RHEA:16237"/>
        <dbReference type="Rhea" id="RHEA-COMP:10747"/>
        <dbReference type="Rhea" id="RHEA-COMP:10748"/>
        <dbReference type="ChEBI" id="CHEBI:83833"/>
        <dbReference type="ChEBI" id="CHEBI:83834"/>
        <dbReference type="EC" id="5.2.1.8"/>
    </reaction>
</comment>
<protein>
    <recommendedName>
        <fullName evidence="3">peptidylprolyl isomerase</fullName>
        <ecNumber evidence="3">5.2.1.8</ecNumber>
    </recommendedName>
</protein>
<dbReference type="InterPro" id="IPR001179">
    <property type="entry name" value="PPIase_FKBP_dom"/>
</dbReference>
<dbReference type="PROSITE" id="PS50059">
    <property type="entry name" value="FKBP_PPIASE"/>
    <property type="match status" value="1"/>
</dbReference>
<organism evidence="8 9">
    <name type="scientific">Lymnaea stagnalis</name>
    <name type="common">Great pond snail</name>
    <name type="synonym">Helix stagnalis</name>
    <dbReference type="NCBI Taxonomy" id="6523"/>
    <lineage>
        <taxon>Eukaryota</taxon>
        <taxon>Metazoa</taxon>
        <taxon>Spiralia</taxon>
        <taxon>Lophotrochozoa</taxon>
        <taxon>Mollusca</taxon>
        <taxon>Gastropoda</taxon>
        <taxon>Heterobranchia</taxon>
        <taxon>Euthyneura</taxon>
        <taxon>Panpulmonata</taxon>
        <taxon>Hygrophila</taxon>
        <taxon>Lymnaeoidea</taxon>
        <taxon>Lymnaeidae</taxon>
        <taxon>Lymnaea</taxon>
    </lineage>
</organism>
<dbReference type="GO" id="GO:0044183">
    <property type="term" value="F:protein folding chaperone"/>
    <property type="evidence" value="ECO:0007669"/>
    <property type="project" value="TreeGrafter"/>
</dbReference>
<feature type="compositionally biased region" description="Polar residues" evidence="5">
    <location>
        <begin position="52"/>
        <end position="76"/>
    </location>
</feature>
<evidence type="ECO:0000256" key="2">
    <source>
        <dbReference type="ARBA" id="ARBA00022803"/>
    </source>
</evidence>
<dbReference type="GO" id="GO:0005740">
    <property type="term" value="C:mitochondrial envelope"/>
    <property type="evidence" value="ECO:0007669"/>
    <property type="project" value="TreeGrafter"/>
</dbReference>
<keyword evidence="2 4" id="KW-0802">TPR repeat</keyword>
<keyword evidence="3" id="KW-0413">Isomerase</keyword>
<dbReference type="GO" id="GO:0012505">
    <property type="term" value="C:endomembrane system"/>
    <property type="evidence" value="ECO:0007669"/>
    <property type="project" value="TreeGrafter"/>
</dbReference>
<feature type="repeat" description="TPR" evidence="4">
    <location>
        <begin position="382"/>
        <end position="415"/>
    </location>
</feature>
<dbReference type="GO" id="GO:0003755">
    <property type="term" value="F:peptidyl-prolyl cis-trans isomerase activity"/>
    <property type="evidence" value="ECO:0007669"/>
    <property type="project" value="UniProtKB-KW"/>
</dbReference>
<evidence type="ECO:0000256" key="4">
    <source>
        <dbReference type="PROSITE-ProRule" id="PRU00339"/>
    </source>
</evidence>
<dbReference type="Gene3D" id="1.25.40.10">
    <property type="entry name" value="Tetratricopeptide repeat domain"/>
    <property type="match status" value="1"/>
</dbReference>
<keyword evidence="9" id="KW-1185">Reference proteome</keyword>
<keyword evidence="6" id="KW-0472">Membrane</keyword>
<dbReference type="PROSITE" id="PS50005">
    <property type="entry name" value="TPR"/>
    <property type="match status" value="1"/>
</dbReference>
<evidence type="ECO:0000256" key="5">
    <source>
        <dbReference type="SAM" id="MobiDB-lite"/>
    </source>
</evidence>
<feature type="compositionally biased region" description="Basic and acidic residues" evidence="5">
    <location>
        <begin position="134"/>
        <end position="143"/>
    </location>
</feature>
<proteinExistence type="predicted"/>
<dbReference type="InterPro" id="IPR046357">
    <property type="entry name" value="PPIase_dom_sf"/>
</dbReference>
<feature type="compositionally biased region" description="Polar residues" evidence="5">
    <location>
        <begin position="144"/>
        <end position="153"/>
    </location>
</feature>
<dbReference type="PANTHER" id="PTHR46512:SF1">
    <property type="entry name" value="PEPTIDYLPROLYL ISOMERASE"/>
    <property type="match status" value="1"/>
</dbReference>
<keyword evidence="1" id="KW-0677">Repeat</keyword>
<feature type="domain" description="PPIase FKBP-type" evidence="7">
    <location>
        <begin position="196"/>
        <end position="279"/>
    </location>
</feature>
<keyword evidence="6" id="KW-0812">Transmembrane</keyword>
<dbReference type="GO" id="GO:0005829">
    <property type="term" value="C:cytosol"/>
    <property type="evidence" value="ECO:0007669"/>
    <property type="project" value="TreeGrafter"/>
</dbReference>
<evidence type="ECO:0000256" key="1">
    <source>
        <dbReference type="ARBA" id="ARBA00022737"/>
    </source>
</evidence>
<dbReference type="GO" id="GO:0043066">
    <property type="term" value="P:negative regulation of apoptotic process"/>
    <property type="evidence" value="ECO:0007669"/>
    <property type="project" value="TreeGrafter"/>
</dbReference>
<feature type="region of interest" description="Disordered" evidence="5">
    <location>
        <begin position="1"/>
        <end position="163"/>
    </location>
</feature>
<feature type="compositionally biased region" description="Polar residues" evidence="5">
    <location>
        <begin position="117"/>
        <end position="128"/>
    </location>
</feature>
<dbReference type="InterPro" id="IPR011990">
    <property type="entry name" value="TPR-like_helical_dom_sf"/>
</dbReference>
<name>A0AAV2I3A2_LYMST</name>
<evidence type="ECO:0000256" key="3">
    <source>
        <dbReference type="PROSITE-ProRule" id="PRU00277"/>
    </source>
</evidence>
<evidence type="ECO:0000256" key="6">
    <source>
        <dbReference type="SAM" id="Phobius"/>
    </source>
</evidence>
<sequence length="491" mass="53513">MAEHPVNDLSTIASETDDRLHSHVSVAGESEESMVNNTVENGFRDNLLDLNPSETTEPISIFKSDTVTDTNPVSEQDSNDDSSSDSMPDLLWPEKKSNLKKSNGATSTTTLSSSTSQDTGFVSDNIVDTPSPDEASKSMDDSLGKNSSETSVNKSKEQAEFDTPEEDGVMDILGNGLLKKKILIPGKGVDTRPNNGDTVTLKVDGVLENGTHVDTGEISFILNDGDVILAFDIAVALMEEGEKCELSTAAKYAFGSLGREPDIPKEANITYTLELVNIQSPPELSSLSYDERLKLGEAKRERGNYLFGRTDYTGAINSYNKAIKILADTDLNASLDEANLASLTESSLKCYNNMAACQLKIDALDAAIRSCEKVLTSQENNIKALFRIGKAYGAKGEIEHAITYIRRAIKLEPESKMLHQEMLNLNRRRNKETATERELYQRMLGVKPENKVSTDKNKKASNSNSFLKWALLVGGVAATLASVGLAIYRTS</sequence>
<comment type="caution">
    <text evidence="8">The sequence shown here is derived from an EMBL/GenBank/DDBJ whole genome shotgun (WGS) entry which is preliminary data.</text>
</comment>
<evidence type="ECO:0000259" key="7">
    <source>
        <dbReference type="PROSITE" id="PS50059"/>
    </source>
</evidence>
<dbReference type="InterPro" id="IPR050754">
    <property type="entry name" value="FKBP4/5/8-like"/>
</dbReference>
<keyword evidence="3" id="KW-0697">Rotamase</keyword>
<evidence type="ECO:0000313" key="9">
    <source>
        <dbReference type="Proteomes" id="UP001497497"/>
    </source>
</evidence>
<dbReference type="GO" id="GO:0016020">
    <property type="term" value="C:membrane"/>
    <property type="evidence" value="ECO:0007669"/>
    <property type="project" value="TreeGrafter"/>
</dbReference>
<dbReference type="SUPFAM" id="SSF48452">
    <property type="entry name" value="TPR-like"/>
    <property type="match status" value="1"/>
</dbReference>
<dbReference type="SUPFAM" id="SSF54534">
    <property type="entry name" value="FKBP-like"/>
    <property type="match status" value="1"/>
</dbReference>
<dbReference type="AlphaFoldDB" id="A0AAV2I3A2"/>
<evidence type="ECO:0000313" key="8">
    <source>
        <dbReference type="EMBL" id="CAL1540531.1"/>
    </source>
</evidence>
<dbReference type="Proteomes" id="UP001497497">
    <property type="component" value="Unassembled WGS sequence"/>
</dbReference>
<dbReference type="Pfam" id="PF00254">
    <property type="entry name" value="FKBP_C"/>
    <property type="match status" value="1"/>
</dbReference>
<keyword evidence="6" id="KW-1133">Transmembrane helix</keyword>
<dbReference type="EC" id="5.2.1.8" evidence="3"/>
<feature type="transmembrane region" description="Helical" evidence="6">
    <location>
        <begin position="466"/>
        <end position="488"/>
    </location>
</feature>
<gene>
    <name evidence="8" type="ORF">GSLYS_00014180001</name>
</gene>